<organism evidence="1">
    <name type="scientific">Cacopsylla melanoneura</name>
    <dbReference type="NCBI Taxonomy" id="428564"/>
    <lineage>
        <taxon>Eukaryota</taxon>
        <taxon>Metazoa</taxon>
        <taxon>Ecdysozoa</taxon>
        <taxon>Arthropoda</taxon>
        <taxon>Hexapoda</taxon>
        <taxon>Insecta</taxon>
        <taxon>Pterygota</taxon>
        <taxon>Neoptera</taxon>
        <taxon>Paraneoptera</taxon>
        <taxon>Hemiptera</taxon>
        <taxon>Sternorrhyncha</taxon>
        <taxon>Psylloidea</taxon>
        <taxon>Psyllidae</taxon>
        <taxon>Psyllinae</taxon>
        <taxon>Cacopsylla</taxon>
    </lineage>
</organism>
<proteinExistence type="predicted"/>
<name>A0A8D8QLB1_9HEMI</name>
<protein>
    <submittedName>
        <fullName evidence="1">Uncharacterized protein</fullName>
    </submittedName>
</protein>
<dbReference type="EMBL" id="HBUF01084391">
    <property type="protein sequence ID" value="CAG6633931.1"/>
    <property type="molecule type" value="Transcribed_RNA"/>
</dbReference>
<accession>A0A8D8QLB1</accession>
<reference evidence="1" key="1">
    <citation type="submission" date="2021-05" db="EMBL/GenBank/DDBJ databases">
        <authorList>
            <person name="Alioto T."/>
            <person name="Alioto T."/>
            <person name="Gomez Garrido J."/>
        </authorList>
    </citation>
    <scope>NUCLEOTIDE SEQUENCE</scope>
</reference>
<evidence type="ECO:0000313" key="1">
    <source>
        <dbReference type="EMBL" id="CAG6633931.1"/>
    </source>
</evidence>
<dbReference type="AlphaFoldDB" id="A0A8D8QLB1"/>
<sequence>MYFKQYTVLDETNQILRNQMTKIILLPILRTQMTRTILLPILRNQMTKTILLPTIRNQITETIACQPRKKHQRHLLKNPMLLTLKQLVGISTNRLKHNQPFKLHH</sequence>